<dbReference type="Proteomes" id="UP000298327">
    <property type="component" value="Unassembled WGS sequence"/>
</dbReference>
<evidence type="ECO:0000313" key="2">
    <source>
        <dbReference type="Proteomes" id="UP000298327"/>
    </source>
</evidence>
<dbReference type="InterPro" id="IPR029058">
    <property type="entry name" value="AB_hydrolase_fold"/>
</dbReference>
<proteinExistence type="predicted"/>
<name>A0A4Y9YEL7_9AGAM</name>
<dbReference type="AlphaFoldDB" id="A0A4Y9YEL7"/>
<sequence>MPIAPVDNHGTHLYFEDTGREQLGERYLTVVVVHGTGFNCAIFERMLPFAASCGLRLVLVNRRDYRGSTPLSADDVDLLTSTDNAKRLEYFRRRAFEFCEFLAWFVQEKGNPPYTTTQDGHVEGGIAVLAWSSAYMTLVGMLALADQLPEATRRKLEPYLRAFVLHAKRFMSWVSSYFAHPDIWSGDVKTLADQPVEDPPSTLDSMTQEERNHVHQMDTSQAEGHIFGMPPAIYLGLTERMLDKSTGNIKRLYERKRVDGAAGTALELVSVPGAKSFCTLGQATAPLSSVGIRALQMITQDYSEERLVNMSSTIANPPSVRNRER</sequence>
<dbReference type="OrthoDB" id="3466517at2759"/>
<protein>
    <recommendedName>
        <fullName evidence="3">AB hydrolase-1 domain-containing protein</fullName>
    </recommendedName>
</protein>
<accession>A0A4Y9YEL7</accession>
<gene>
    <name evidence="1" type="ORF">EVG20_g7578</name>
</gene>
<organism evidence="1 2">
    <name type="scientific">Dentipellis fragilis</name>
    <dbReference type="NCBI Taxonomy" id="205917"/>
    <lineage>
        <taxon>Eukaryota</taxon>
        <taxon>Fungi</taxon>
        <taxon>Dikarya</taxon>
        <taxon>Basidiomycota</taxon>
        <taxon>Agaricomycotina</taxon>
        <taxon>Agaricomycetes</taxon>
        <taxon>Russulales</taxon>
        <taxon>Hericiaceae</taxon>
        <taxon>Dentipellis</taxon>
    </lineage>
</organism>
<evidence type="ECO:0008006" key="3">
    <source>
        <dbReference type="Google" id="ProtNLM"/>
    </source>
</evidence>
<keyword evidence="2" id="KW-1185">Reference proteome</keyword>
<dbReference type="Gene3D" id="3.40.50.1820">
    <property type="entry name" value="alpha/beta hydrolase"/>
    <property type="match status" value="1"/>
</dbReference>
<reference evidence="1 2" key="1">
    <citation type="submission" date="2019-02" db="EMBL/GenBank/DDBJ databases">
        <title>Genome sequencing of the rare red list fungi Dentipellis fragilis.</title>
        <authorList>
            <person name="Buettner E."/>
            <person name="Kellner H."/>
        </authorList>
    </citation>
    <scope>NUCLEOTIDE SEQUENCE [LARGE SCALE GENOMIC DNA]</scope>
    <source>
        <strain evidence="1 2">DSM 105465</strain>
    </source>
</reference>
<evidence type="ECO:0000313" key="1">
    <source>
        <dbReference type="EMBL" id="TFY60007.1"/>
    </source>
</evidence>
<dbReference type="SUPFAM" id="SSF53474">
    <property type="entry name" value="alpha/beta-Hydrolases"/>
    <property type="match status" value="1"/>
</dbReference>
<dbReference type="EMBL" id="SEOQ01000587">
    <property type="protein sequence ID" value="TFY60007.1"/>
    <property type="molecule type" value="Genomic_DNA"/>
</dbReference>
<comment type="caution">
    <text evidence="1">The sequence shown here is derived from an EMBL/GenBank/DDBJ whole genome shotgun (WGS) entry which is preliminary data.</text>
</comment>